<organism evidence="1">
    <name type="scientific">marine metagenome</name>
    <dbReference type="NCBI Taxonomy" id="408172"/>
    <lineage>
        <taxon>unclassified sequences</taxon>
        <taxon>metagenomes</taxon>
        <taxon>ecological metagenomes</taxon>
    </lineage>
</organism>
<proteinExistence type="predicted"/>
<dbReference type="EMBL" id="UINC01225574">
    <property type="protein sequence ID" value="SVE55704.1"/>
    <property type="molecule type" value="Genomic_DNA"/>
</dbReference>
<gene>
    <name evidence="1" type="ORF">METZ01_LOCUS508558</name>
</gene>
<name>A0A383EGG5_9ZZZZ</name>
<sequence>DIMSLLGGEFTDGTFSIEFQVARINQKLKEFEANWQLFLFKTWMQKVAAFFNAIGLGALIQFATLDFCTFMGLMGIPTTINLSSFGNISTVANTFSSGLPTLSASDNAADTFTSEIMSAGQDIIEGSFTENVTVVNKSNLLVAFTDYTIESGNIVLDAAAAAGDEYLVIPDPNG</sequence>
<evidence type="ECO:0000313" key="1">
    <source>
        <dbReference type="EMBL" id="SVE55704.1"/>
    </source>
</evidence>
<dbReference type="AlphaFoldDB" id="A0A383EGG5"/>
<feature type="non-terminal residue" evidence="1">
    <location>
        <position position="1"/>
    </location>
</feature>
<reference evidence="1" key="1">
    <citation type="submission" date="2018-05" db="EMBL/GenBank/DDBJ databases">
        <authorList>
            <person name="Lanie J.A."/>
            <person name="Ng W.-L."/>
            <person name="Kazmierczak K.M."/>
            <person name="Andrzejewski T.M."/>
            <person name="Davidsen T.M."/>
            <person name="Wayne K.J."/>
            <person name="Tettelin H."/>
            <person name="Glass J.I."/>
            <person name="Rusch D."/>
            <person name="Podicherti R."/>
            <person name="Tsui H.-C.T."/>
            <person name="Winkler M.E."/>
        </authorList>
    </citation>
    <scope>NUCLEOTIDE SEQUENCE</scope>
</reference>
<protein>
    <submittedName>
        <fullName evidence="1">Uncharacterized protein</fullName>
    </submittedName>
</protein>
<accession>A0A383EGG5</accession>